<evidence type="ECO:0000259" key="1">
    <source>
        <dbReference type="Pfam" id="PF13480"/>
    </source>
</evidence>
<dbReference type="InterPro" id="IPR038740">
    <property type="entry name" value="BioF2-like_GNAT_dom"/>
</dbReference>
<feature type="domain" description="BioF2-like acetyltransferase" evidence="1">
    <location>
        <begin position="146"/>
        <end position="274"/>
    </location>
</feature>
<accession>A0A9X1F659</accession>
<dbReference type="Pfam" id="PF13480">
    <property type="entry name" value="Acetyltransf_6"/>
    <property type="match status" value="1"/>
</dbReference>
<dbReference type="AlphaFoldDB" id="A0A9X1F659"/>
<proteinExistence type="predicted"/>
<reference evidence="2" key="1">
    <citation type="submission" date="2021-04" db="EMBL/GenBank/DDBJ databases">
        <authorList>
            <person name="Pira H."/>
            <person name="Risdian C."/>
            <person name="Wink J."/>
        </authorList>
    </citation>
    <scope>NUCLEOTIDE SEQUENCE</scope>
    <source>
        <strain evidence="2">WH158</strain>
    </source>
</reference>
<evidence type="ECO:0000313" key="2">
    <source>
        <dbReference type="EMBL" id="MBV7260173.1"/>
    </source>
</evidence>
<protein>
    <submittedName>
        <fullName evidence="2">GNAT family N-acetyltransferase</fullName>
    </submittedName>
</protein>
<dbReference type="Proteomes" id="UP001138681">
    <property type="component" value="Unassembled WGS sequence"/>
</dbReference>
<sequence>MQDVASCAASPFDRPEWFDLLKDIGFDPLVVSAHDGTGSAAIVLQATEGRASALRNWYSFTWRPLIADNALQDAKLQAIARDLRARFHRTTLDQVPDEDGSATRLARSFAAAGWRVEVTTCDTNHILFVNRRSFAEYWASRPGRLRTTLKRKAKKVSVSVLTTFDAQAWDQYERIYAASWKPAEGNPAMLKAFANQESNAGRLRLGLAFYEDEPIAAQFWTVENGIAYIHKLAHLESHKNLSAGTTLSAALFEHVIDKDGVTLVDFGTGDQPYKADWMDSIRPRYRIDCLNMRSVKGWIDLGRLALGRLRTPEVPELAREPRSG</sequence>
<name>A0A9X1F659_9SPHN</name>
<dbReference type="EMBL" id="JAGSPC010000003">
    <property type="protein sequence ID" value="MBV7260173.1"/>
    <property type="molecule type" value="Genomic_DNA"/>
</dbReference>
<organism evidence="2 3">
    <name type="scientific">Erythrobacter crassostreae</name>
    <dbReference type="NCBI Taxonomy" id="2828328"/>
    <lineage>
        <taxon>Bacteria</taxon>
        <taxon>Pseudomonadati</taxon>
        <taxon>Pseudomonadota</taxon>
        <taxon>Alphaproteobacteria</taxon>
        <taxon>Sphingomonadales</taxon>
        <taxon>Erythrobacteraceae</taxon>
        <taxon>Erythrobacter/Porphyrobacter group</taxon>
        <taxon>Erythrobacter</taxon>
    </lineage>
</organism>
<evidence type="ECO:0000313" key="3">
    <source>
        <dbReference type="Proteomes" id="UP001138681"/>
    </source>
</evidence>
<gene>
    <name evidence="2" type="ORF">KCG46_11395</name>
</gene>
<keyword evidence="3" id="KW-1185">Reference proteome</keyword>
<comment type="caution">
    <text evidence="2">The sequence shown here is derived from an EMBL/GenBank/DDBJ whole genome shotgun (WGS) entry which is preliminary data.</text>
</comment>